<dbReference type="Proteomes" id="UP000270021">
    <property type="component" value="Chromosome"/>
</dbReference>
<protein>
    <submittedName>
        <fullName evidence="1">Uncharacterized protein</fullName>
    </submittedName>
</protein>
<organism evidence="1 2">
    <name type="scientific">Flaviflexus salsibiostraticola</name>
    <dbReference type="NCBI Taxonomy" id="1282737"/>
    <lineage>
        <taxon>Bacteria</taxon>
        <taxon>Bacillati</taxon>
        <taxon>Actinomycetota</taxon>
        <taxon>Actinomycetes</taxon>
        <taxon>Actinomycetales</taxon>
        <taxon>Actinomycetaceae</taxon>
        <taxon>Flaviflexus</taxon>
    </lineage>
</organism>
<name>A0A3Q8WS81_9ACTO</name>
<dbReference type="AlphaFoldDB" id="A0A3Q8WS81"/>
<evidence type="ECO:0000313" key="1">
    <source>
        <dbReference type="EMBL" id="AZN29069.1"/>
    </source>
</evidence>
<proteinExistence type="predicted"/>
<accession>A0A3Q8WS81</accession>
<gene>
    <name evidence="1" type="ORF">EJO69_01210</name>
</gene>
<reference evidence="1 2" key="1">
    <citation type="submission" date="2018-12" db="EMBL/GenBank/DDBJ databases">
        <title>Complete genome sequence of Flaviflexus salsibiostraticola KCTC 33148.</title>
        <authorList>
            <person name="Bae J.-W."/>
        </authorList>
    </citation>
    <scope>NUCLEOTIDE SEQUENCE [LARGE SCALE GENOMIC DNA]</scope>
    <source>
        <strain evidence="1 2">KCTC 33148</strain>
    </source>
</reference>
<dbReference type="RefSeq" id="WP_126038140.1">
    <property type="nucleotide sequence ID" value="NZ_CP034438.1"/>
</dbReference>
<evidence type="ECO:0000313" key="2">
    <source>
        <dbReference type="Proteomes" id="UP000270021"/>
    </source>
</evidence>
<dbReference type="KEGG" id="fsl:EJO69_01210"/>
<dbReference type="EMBL" id="CP034438">
    <property type="protein sequence ID" value="AZN29069.1"/>
    <property type="molecule type" value="Genomic_DNA"/>
</dbReference>
<sequence length="124" mass="13472">MRGEGVVRGVLVGVVRGLPHIDVFPRSHVFAVRVSRTVPRVGVAGILAANQIDLVLRTRLVGHVVVVMLLVIVGHGDHNLLKSLNVMNVYDSTHRSACAPAENRDIPPVPRLFYGFLRTITVPG</sequence>
<keyword evidence="2" id="KW-1185">Reference proteome</keyword>